<name>A0A383AD18_9ZZZZ</name>
<feature type="non-terminal residue" evidence="1">
    <location>
        <position position="26"/>
    </location>
</feature>
<organism evidence="1">
    <name type="scientific">marine metagenome</name>
    <dbReference type="NCBI Taxonomy" id="408172"/>
    <lineage>
        <taxon>unclassified sequences</taxon>
        <taxon>metagenomes</taxon>
        <taxon>ecological metagenomes</taxon>
    </lineage>
</organism>
<reference evidence="1" key="1">
    <citation type="submission" date="2018-05" db="EMBL/GenBank/DDBJ databases">
        <authorList>
            <person name="Lanie J.A."/>
            <person name="Ng W.-L."/>
            <person name="Kazmierczak K.M."/>
            <person name="Andrzejewski T.M."/>
            <person name="Davidsen T.M."/>
            <person name="Wayne K.J."/>
            <person name="Tettelin H."/>
            <person name="Glass J.I."/>
            <person name="Rusch D."/>
            <person name="Podicherti R."/>
            <person name="Tsui H.-C.T."/>
            <person name="Winkler M.E."/>
        </authorList>
    </citation>
    <scope>NUCLEOTIDE SEQUENCE</scope>
</reference>
<accession>A0A383AD18</accession>
<protein>
    <submittedName>
        <fullName evidence="1">Uncharacterized protein</fullName>
    </submittedName>
</protein>
<proteinExistence type="predicted"/>
<gene>
    <name evidence="1" type="ORF">METZ01_LOCUS458456</name>
</gene>
<evidence type="ECO:0000313" key="1">
    <source>
        <dbReference type="EMBL" id="SVE05602.1"/>
    </source>
</evidence>
<dbReference type="AlphaFoldDB" id="A0A383AD18"/>
<sequence length="26" mass="3043">MNPLILNTEIEYQLYPLVLIRLAQAI</sequence>
<dbReference type="EMBL" id="UINC01191126">
    <property type="protein sequence ID" value="SVE05602.1"/>
    <property type="molecule type" value="Genomic_DNA"/>
</dbReference>